<dbReference type="GO" id="GO:0022857">
    <property type="term" value="F:transmembrane transporter activity"/>
    <property type="evidence" value="ECO:0007669"/>
    <property type="project" value="InterPro"/>
</dbReference>
<dbReference type="PANTHER" id="PTHR31218">
    <property type="entry name" value="WAT1-RELATED PROTEIN"/>
    <property type="match status" value="1"/>
</dbReference>
<feature type="transmembrane region" description="Helical" evidence="6">
    <location>
        <begin position="64"/>
        <end position="86"/>
    </location>
</feature>
<proteinExistence type="inferred from homology"/>
<comment type="similarity">
    <text evidence="2 6">Belongs to the drug/metabolite transporter (DMT) superfamily. Plant drug/metabolite exporter (P-DME) (TC 2.A.7.4) family.</text>
</comment>
<dbReference type="InterPro" id="IPR037185">
    <property type="entry name" value="EmrE-like"/>
</dbReference>
<evidence type="ECO:0000256" key="2">
    <source>
        <dbReference type="ARBA" id="ARBA00007635"/>
    </source>
</evidence>
<feature type="transmembrane region" description="Helical" evidence="6">
    <location>
        <begin position="98"/>
        <end position="120"/>
    </location>
</feature>
<evidence type="ECO:0000256" key="6">
    <source>
        <dbReference type="RuleBase" id="RU363077"/>
    </source>
</evidence>
<dbReference type="EMBL" id="DF973552">
    <property type="protein sequence ID" value="GAU34309.1"/>
    <property type="molecule type" value="Genomic_DNA"/>
</dbReference>
<evidence type="ECO:0000256" key="5">
    <source>
        <dbReference type="ARBA" id="ARBA00023136"/>
    </source>
</evidence>
<dbReference type="SUPFAM" id="SSF103481">
    <property type="entry name" value="Multidrug resistance efflux transporter EmrE"/>
    <property type="match status" value="1"/>
</dbReference>
<reference evidence="9" key="1">
    <citation type="journal article" date="2017" name="Front. Plant Sci.">
        <title>Climate Clever Clovers: New Paradigm to Reduce the Environmental Footprint of Ruminants by Breeding Low Methanogenic Forages Utilizing Haplotype Variation.</title>
        <authorList>
            <person name="Kaur P."/>
            <person name="Appels R."/>
            <person name="Bayer P.E."/>
            <person name="Keeble-Gagnere G."/>
            <person name="Wang J."/>
            <person name="Hirakawa H."/>
            <person name="Shirasawa K."/>
            <person name="Vercoe P."/>
            <person name="Stefanova K."/>
            <person name="Durmic Z."/>
            <person name="Nichols P."/>
            <person name="Revell C."/>
            <person name="Isobe S.N."/>
            <person name="Edwards D."/>
            <person name="Erskine W."/>
        </authorList>
    </citation>
    <scope>NUCLEOTIDE SEQUENCE [LARGE SCALE GENOMIC DNA]</scope>
    <source>
        <strain evidence="9">cv. Daliak</strain>
    </source>
</reference>
<feature type="transmembrane region" description="Helical" evidence="6">
    <location>
        <begin position="190"/>
        <end position="210"/>
    </location>
</feature>
<dbReference type="InterPro" id="IPR030184">
    <property type="entry name" value="WAT1-related"/>
</dbReference>
<feature type="transmembrane region" description="Helical" evidence="6">
    <location>
        <begin position="37"/>
        <end position="58"/>
    </location>
</feature>
<dbReference type="Pfam" id="PF00892">
    <property type="entry name" value="EamA"/>
    <property type="match status" value="1"/>
</dbReference>
<accession>A0A2Z6NRR7</accession>
<evidence type="ECO:0000259" key="7">
    <source>
        <dbReference type="Pfam" id="PF00892"/>
    </source>
</evidence>
<name>A0A2Z6NRR7_TRISU</name>
<dbReference type="GO" id="GO:0016020">
    <property type="term" value="C:membrane"/>
    <property type="evidence" value="ECO:0007669"/>
    <property type="project" value="UniProtKB-SubCell"/>
</dbReference>
<protein>
    <recommendedName>
        <fullName evidence="6">WAT1-related protein</fullName>
    </recommendedName>
</protein>
<keyword evidence="3 6" id="KW-0812">Transmembrane</keyword>
<feature type="transmembrane region" description="Helical" evidence="6">
    <location>
        <begin position="164"/>
        <end position="184"/>
    </location>
</feature>
<keyword evidence="5 6" id="KW-0472">Membrane</keyword>
<keyword evidence="4 6" id="KW-1133">Transmembrane helix</keyword>
<feature type="domain" description="EamA" evidence="7">
    <location>
        <begin position="103"/>
        <end position="208"/>
    </location>
</feature>
<dbReference type="Proteomes" id="UP000242715">
    <property type="component" value="Unassembled WGS sequence"/>
</dbReference>
<keyword evidence="9" id="KW-1185">Reference proteome</keyword>
<evidence type="ECO:0000256" key="3">
    <source>
        <dbReference type="ARBA" id="ARBA00022692"/>
    </source>
</evidence>
<evidence type="ECO:0000256" key="1">
    <source>
        <dbReference type="ARBA" id="ARBA00004141"/>
    </source>
</evidence>
<organism evidence="8 9">
    <name type="scientific">Trifolium subterraneum</name>
    <name type="common">Subterranean clover</name>
    <dbReference type="NCBI Taxonomy" id="3900"/>
    <lineage>
        <taxon>Eukaryota</taxon>
        <taxon>Viridiplantae</taxon>
        <taxon>Streptophyta</taxon>
        <taxon>Embryophyta</taxon>
        <taxon>Tracheophyta</taxon>
        <taxon>Spermatophyta</taxon>
        <taxon>Magnoliopsida</taxon>
        <taxon>eudicotyledons</taxon>
        <taxon>Gunneridae</taxon>
        <taxon>Pentapetalae</taxon>
        <taxon>rosids</taxon>
        <taxon>fabids</taxon>
        <taxon>Fabales</taxon>
        <taxon>Fabaceae</taxon>
        <taxon>Papilionoideae</taxon>
        <taxon>50 kb inversion clade</taxon>
        <taxon>NPAAA clade</taxon>
        <taxon>Hologalegina</taxon>
        <taxon>IRL clade</taxon>
        <taxon>Trifolieae</taxon>
        <taxon>Trifolium</taxon>
    </lineage>
</organism>
<evidence type="ECO:0000256" key="4">
    <source>
        <dbReference type="ARBA" id="ARBA00022989"/>
    </source>
</evidence>
<sequence length="236" mass="26351">MSPYVYVTYRHVVAAFVMFPFAYFLERNVRPKLTFALFMEFFVLSVLGVSLTLNMYFASLKFTSPTFIASMVNSIAALTFIIAVALRFEVLDLGSPHGIAKVLGTIISLAAQSAVFTVIAEYNNPSAWGIGLNIELWSTIYGGIVVSGLLTYIQLWCTEKKGPVFVTLFNPLSTIFVAILAYSVLGEKLYLGSIIGAFIVIIGLYMLLWGKEYDIEVDFKTKDKLQCYSEDKECRI</sequence>
<dbReference type="OrthoDB" id="1728340at2759"/>
<dbReference type="AlphaFoldDB" id="A0A2Z6NRR7"/>
<feature type="transmembrane region" description="Helical" evidence="6">
    <location>
        <begin position="6"/>
        <end position="25"/>
    </location>
</feature>
<comment type="subcellular location">
    <subcellularLocation>
        <location evidence="1 6">Membrane</location>
        <topology evidence="1 6">Multi-pass membrane protein</topology>
    </subcellularLocation>
</comment>
<evidence type="ECO:0000313" key="8">
    <source>
        <dbReference type="EMBL" id="GAU34309.1"/>
    </source>
</evidence>
<dbReference type="InterPro" id="IPR000620">
    <property type="entry name" value="EamA_dom"/>
</dbReference>
<gene>
    <name evidence="8" type="ORF">TSUD_20150</name>
</gene>
<feature type="transmembrane region" description="Helical" evidence="6">
    <location>
        <begin position="140"/>
        <end position="157"/>
    </location>
</feature>
<evidence type="ECO:0000313" key="9">
    <source>
        <dbReference type="Proteomes" id="UP000242715"/>
    </source>
</evidence>